<comment type="caution">
    <text evidence="2">The sequence shown here is derived from an EMBL/GenBank/DDBJ whole genome shotgun (WGS) entry which is preliminary data.</text>
</comment>
<dbReference type="SUPFAM" id="SSF51182">
    <property type="entry name" value="RmlC-like cupins"/>
    <property type="match status" value="1"/>
</dbReference>
<sequence length="316" mass="34722">MLVFKTKSVLMHTCASTPHKATSPNLLASFIRIVAGESLKTTACASSQALFVIRGSGHLDTSFGRVDWKPWDLFVLPGTERENHAPHAWGQCGGGQRCAVLVPLLKYLGAAPSRPPSNQHSSARRCDQHTSPSALWGRPGKVARAVQILVEAVEKLAKGPASKESNRIGMLPVRDIKHNQIKTLTHTLSGLFQVVPAHTTLKAHMHTAIALDLAIKAKADAYTVMARDIDNDGNLIDPVRVDWNSEATFITPPGWWHYHVNDSDEDVWLFPVQDAGLYTYQRTLETRFSPQKGLQVHHGATFQGAKIKQLQSEPAL</sequence>
<dbReference type="Proteomes" id="UP001497392">
    <property type="component" value="Unassembled WGS sequence"/>
</dbReference>
<dbReference type="PANTHER" id="PTHR41517:SF1">
    <property type="entry name" value="CUPIN"/>
    <property type="match status" value="1"/>
</dbReference>
<dbReference type="PANTHER" id="PTHR41517">
    <property type="entry name" value="1,2-DIOXYGENASE PROTEIN-RELATED"/>
    <property type="match status" value="1"/>
</dbReference>
<evidence type="ECO:0000313" key="2">
    <source>
        <dbReference type="EMBL" id="CAL5223523.1"/>
    </source>
</evidence>
<keyword evidence="3" id="KW-1185">Reference proteome</keyword>
<gene>
    <name evidence="2" type="primary">g6054</name>
    <name evidence="2" type="ORF">VP750_LOCUS5182</name>
</gene>
<evidence type="ECO:0000256" key="1">
    <source>
        <dbReference type="SAM" id="MobiDB-lite"/>
    </source>
</evidence>
<proteinExistence type="predicted"/>
<reference evidence="2 3" key="1">
    <citation type="submission" date="2024-06" db="EMBL/GenBank/DDBJ databases">
        <authorList>
            <person name="Kraege A."/>
            <person name="Thomma B."/>
        </authorList>
    </citation>
    <scope>NUCLEOTIDE SEQUENCE [LARGE SCALE GENOMIC DNA]</scope>
</reference>
<dbReference type="EMBL" id="CAXHTA020000008">
    <property type="protein sequence ID" value="CAL5223523.1"/>
    <property type="molecule type" value="Genomic_DNA"/>
</dbReference>
<name>A0ABP1FUF3_9CHLO</name>
<dbReference type="InterPro" id="IPR011051">
    <property type="entry name" value="RmlC_Cupin_sf"/>
</dbReference>
<dbReference type="InterPro" id="IPR014710">
    <property type="entry name" value="RmlC-like_jellyroll"/>
</dbReference>
<accession>A0ABP1FUF3</accession>
<dbReference type="InterPro" id="IPR047183">
    <property type="entry name" value="GDO-like"/>
</dbReference>
<feature type="region of interest" description="Disordered" evidence="1">
    <location>
        <begin position="112"/>
        <end position="135"/>
    </location>
</feature>
<organism evidence="2 3">
    <name type="scientific">Coccomyxa viridis</name>
    <dbReference type="NCBI Taxonomy" id="1274662"/>
    <lineage>
        <taxon>Eukaryota</taxon>
        <taxon>Viridiplantae</taxon>
        <taxon>Chlorophyta</taxon>
        <taxon>core chlorophytes</taxon>
        <taxon>Trebouxiophyceae</taxon>
        <taxon>Trebouxiophyceae incertae sedis</taxon>
        <taxon>Coccomyxaceae</taxon>
        <taxon>Coccomyxa</taxon>
    </lineage>
</organism>
<dbReference type="Gene3D" id="2.60.120.10">
    <property type="entry name" value="Jelly Rolls"/>
    <property type="match status" value="2"/>
</dbReference>
<evidence type="ECO:0000313" key="3">
    <source>
        <dbReference type="Proteomes" id="UP001497392"/>
    </source>
</evidence>
<protein>
    <submittedName>
        <fullName evidence="2">G6054 protein</fullName>
    </submittedName>
</protein>